<reference evidence="1 2" key="2">
    <citation type="journal article" date="2020" name="Antonie Van Leeuwenhoek">
        <title>Phylogenomic characterisation of a novel corynebacterial species pathogenic to animals.</title>
        <authorList>
            <person name="Moller J."/>
            <person name="Musella L."/>
            <person name="Melnikov V."/>
            <person name="Geissdorfer W."/>
            <person name="Burkovski A."/>
            <person name="Sangal V."/>
        </authorList>
    </citation>
    <scope>NUCLEOTIDE SEQUENCE [LARGE SCALE GENOMIC DNA]</scope>
    <source>
        <strain evidence="1 2">PO100/5</strain>
    </source>
</reference>
<dbReference type="EMBL" id="CP021417">
    <property type="protein sequence ID" value="WCV10773.1"/>
    <property type="molecule type" value="Genomic_DNA"/>
</dbReference>
<evidence type="ECO:0000313" key="2">
    <source>
        <dbReference type="Proteomes" id="UP000195652"/>
    </source>
</evidence>
<accession>A0ACD4PYS9</accession>
<reference evidence="1 2" key="4">
    <citation type="journal article" date="2020" name="PLoS ONE">
        <title>Taxonomic classification of strain PO100/5 shows a broader geographic distribution and genetic markers of the recently described Corynebacterium silvaticum.</title>
        <authorList>
            <person name="Viana M.V.C."/>
            <person name="Profeta R."/>
            <person name="da Silva A.L."/>
            <person name="Hurtado R."/>
            <person name="Cerqueira J.C."/>
            <person name="Ribeiro B.F.S."/>
            <person name="Almeida M.O."/>
            <person name="Morais-Rodrigues F."/>
            <person name="Soares S.C."/>
            <person name="Oliveira M."/>
            <person name="Tavares L."/>
            <person name="Figueiredo H."/>
            <person name="Wattam A.R."/>
            <person name="Barh D."/>
            <person name="Ghosh P."/>
            <person name="Silva A."/>
            <person name="Azevedo V."/>
        </authorList>
    </citation>
    <scope>NUCLEOTIDE SEQUENCE [LARGE SCALE GENOMIC DNA]</scope>
    <source>
        <strain evidence="1 2">PO100/5</strain>
    </source>
</reference>
<evidence type="ECO:0000313" key="1">
    <source>
        <dbReference type="EMBL" id="WCV10773.1"/>
    </source>
</evidence>
<sequence length="101" mass="11110">MLPGGKLEKGEEPVAAAIREIAEELHIRMRADELEAIGRYQAPAANEPGATVDCDVFLYSEEEKPHTVYEEIAEIAWFGLDSGSERLAPLSRDVVFPALRG</sequence>
<name>A0ACD4PYS9_9CORY</name>
<reference evidence="1 2" key="1">
    <citation type="journal article" date="2014" name="BMC Vet. Res.">
        <title>First report of Corynebacterium pseudotuberculosis from caseous lymphadenitis lesions in Black Alentejano pig (Sus scrofa domesticus).</title>
        <authorList>
            <person name="Oliveira M."/>
            <person name="Barroco C."/>
            <person name="Mottola C."/>
            <person name="Santos R."/>
            <person name="Lemsaddek A."/>
            <person name="Tavares L."/>
            <person name="Semedo-Lemsaddek T."/>
        </authorList>
    </citation>
    <scope>NUCLEOTIDE SEQUENCE [LARGE SCALE GENOMIC DNA]</scope>
    <source>
        <strain evidence="1 2">PO100/5</strain>
    </source>
</reference>
<proteinExistence type="predicted"/>
<dbReference type="Proteomes" id="UP000195652">
    <property type="component" value="Chromosome"/>
</dbReference>
<protein>
    <submittedName>
        <fullName evidence="1">NUDIX domain-containing protein</fullName>
    </submittedName>
</protein>
<gene>
    <name evidence="1" type="ORF">CBE74_04670</name>
</gene>
<reference evidence="1 2" key="3">
    <citation type="journal article" date="2020" name="Int. J. Syst. Evol. Microbiol.">
        <title>Corynebacterium silvaticum sp. nov., a unique group of NTTB corynebacteria in wild boar and roe deer.</title>
        <authorList>
            <person name="Dangel A."/>
            <person name="Berger A."/>
            <person name="Rau J."/>
            <person name="Eisenberg T."/>
            <person name="Kampfer P."/>
            <person name="Margos G."/>
            <person name="Contzen M."/>
            <person name="Busse H.J."/>
            <person name="Konrad R."/>
            <person name="Peters M."/>
            <person name="Sting R."/>
            <person name="Sing A."/>
        </authorList>
    </citation>
    <scope>NUCLEOTIDE SEQUENCE [LARGE SCALE GENOMIC DNA]</scope>
    <source>
        <strain evidence="1 2">PO100/5</strain>
    </source>
</reference>
<keyword evidence="2" id="KW-1185">Reference proteome</keyword>
<organism evidence="1 2">
    <name type="scientific">Corynebacterium silvaticum</name>
    <dbReference type="NCBI Taxonomy" id="2320431"/>
    <lineage>
        <taxon>Bacteria</taxon>
        <taxon>Bacillati</taxon>
        <taxon>Actinomycetota</taxon>
        <taxon>Actinomycetes</taxon>
        <taxon>Mycobacteriales</taxon>
        <taxon>Corynebacteriaceae</taxon>
        <taxon>Corynebacterium</taxon>
    </lineage>
</organism>